<dbReference type="Pfam" id="PF00990">
    <property type="entry name" value="GGDEF"/>
    <property type="match status" value="1"/>
</dbReference>
<dbReference type="InterPro" id="IPR000160">
    <property type="entry name" value="GGDEF_dom"/>
</dbReference>
<feature type="transmembrane region" description="Helical" evidence="1">
    <location>
        <begin position="15"/>
        <end position="36"/>
    </location>
</feature>
<dbReference type="InterPro" id="IPR013767">
    <property type="entry name" value="PAS_fold"/>
</dbReference>
<dbReference type="InterPro" id="IPR029787">
    <property type="entry name" value="Nucleotide_cyclase"/>
</dbReference>
<dbReference type="Proteomes" id="UP000680067">
    <property type="component" value="Unassembled WGS sequence"/>
</dbReference>
<evidence type="ECO:0000259" key="3">
    <source>
        <dbReference type="PROSITE" id="PS50885"/>
    </source>
</evidence>
<dbReference type="RefSeq" id="WP_212687292.1">
    <property type="nucleotide sequence ID" value="NZ_JAGSPN010000004.1"/>
</dbReference>
<evidence type="ECO:0000256" key="1">
    <source>
        <dbReference type="SAM" id="Phobius"/>
    </source>
</evidence>
<dbReference type="GO" id="GO:0006355">
    <property type="term" value="P:regulation of DNA-templated transcription"/>
    <property type="evidence" value="ECO:0007669"/>
    <property type="project" value="InterPro"/>
</dbReference>
<feature type="domain" description="GGDEF" evidence="4">
    <location>
        <begin position="400"/>
        <end position="534"/>
    </location>
</feature>
<dbReference type="SMART" id="SM00091">
    <property type="entry name" value="PAS"/>
    <property type="match status" value="1"/>
</dbReference>
<proteinExistence type="predicted"/>
<dbReference type="EMBL" id="JAGSPN010000004">
    <property type="protein sequence ID" value="MBR7781942.1"/>
    <property type="molecule type" value="Genomic_DNA"/>
</dbReference>
<dbReference type="NCBIfam" id="TIGR00229">
    <property type="entry name" value="sensory_box"/>
    <property type="match status" value="1"/>
</dbReference>
<dbReference type="Gene3D" id="3.30.450.20">
    <property type="entry name" value="PAS domain"/>
    <property type="match status" value="1"/>
</dbReference>
<dbReference type="Pfam" id="PF00989">
    <property type="entry name" value="PAS"/>
    <property type="match status" value="1"/>
</dbReference>
<dbReference type="InterPro" id="IPR003660">
    <property type="entry name" value="HAMP_dom"/>
</dbReference>
<dbReference type="InterPro" id="IPR052163">
    <property type="entry name" value="DGC-Regulatory_Protein"/>
</dbReference>
<dbReference type="CDD" id="cd01949">
    <property type="entry name" value="GGDEF"/>
    <property type="match status" value="1"/>
</dbReference>
<keyword evidence="6" id="KW-1185">Reference proteome</keyword>
<dbReference type="SUPFAM" id="SSF55785">
    <property type="entry name" value="PYP-like sensor domain (PAS domain)"/>
    <property type="match status" value="1"/>
</dbReference>
<dbReference type="SMART" id="SM00267">
    <property type="entry name" value="GGDEF"/>
    <property type="match status" value="1"/>
</dbReference>
<dbReference type="InterPro" id="IPR035965">
    <property type="entry name" value="PAS-like_dom_sf"/>
</dbReference>
<dbReference type="NCBIfam" id="TIGR00254">
    <property type="entry name" value="GGDEF"/>
    <property type="match status" value="1"/>
</dbReference>
<dbReference type="PANTHER" id="PTHR46663:SF4">
    <property type="entry name" value="DIGUANYLATE CYCLASE DGCT-RELATED"/>
    <property type="match status" value="1"/>
</dbReference>
<dbReference type="GO" id="GO:0003824">
    <property type="term" value="F:catalytic activity"/>
    <property type="evidence" value="ECO:0007669"/>
    <property type="project" value="UniProtKB-ARBA"/>
</dbReference>
<sequence length="542" mass="60415">MKKIFANSLLARTTVMVLGISFLVGSLFSGLAYIYFLQAEQERAVSYTAGLLDTVEDTMQIACYLSDKNLAKDVVDGIGKRREVKTIRISNSKAVLAEFNRKSNATVTALPDWLVPGTGQIHKTIYSPFNLHEPVCQATIELSQPEIRNHSNRNAGFIAALLLLEMIVLSVVAGSMILLKVIRPIQKISRGLHKLNAEQGQQLPALSRHRQDELGTLIDDINLLIIKLVALISKERDLKTEHEKGELKLRTIFEKAETGIFQLNDSGEVLASNPAFRRMLGLPEQLSQAPDALLRLLEGQELRLHLMIYQAIHQQQTMAEDFCIEPEHSGGQKKWIHLVVHSASEGVLQGLINDVTERKRQEEQAHRLAITDHLTGLHNRLGFEREIQRLHKEHLAGNGQSFVIMMIDLDRFKQVNDTLGHYAGDQVLRHFATLLSSVLRKTDFTARLGGDEFVALLRDVKESMTAQKVAEKILNLVAEPVLLEDGSQACIGASIGICFADQTGFDVQELMNAADDAMYAVKQSGRNGYHIRFLKTVASVPK</sequence>
<dbReference type="PROSITE" id="PS50885">
    <property type="entry name" value="HAMP"/>
    <property type="match status" value="1"/>
</dbReference>
<feature type="transmembrane region" description="Helical" evidence="1">
    <location>
        <begin position="157"/>
        <end position="179"/>
    </location>
</feature>
<evidence type="ECO:0000259" key="2">
    <source>
        <dbReference type="PROSITE" id="PS50112"/>
    </source>
</evidence>
<gene>
    <name evidence="5" type="ORF">KDM89_07310</name>
</gene>
<dbReference type="InterPro" id="IPR043128">
    <property type="entry name" value="Rev_trsase/Diguanyl_cyclase"/>
</dbReference>
<protein>
    <submittedName>
        <fullName evidence="5">Sensor domain-containing diguanylate cyclase</fullName>
    </submittedName>
</protein>
<dbReference type="PROSITE" id="PS50112">
    <property type="entry name" value="PAS"/>
    <property type="match status" value="1"/>
</dbReference>
<dbReference type="GO" id="GO:0016020">
    <property type="term" value="C:membrane"/>
    <property type="evidence" value="ECO:0007669"/>
    <property type="project" value="InterPro"/>
</dbReference>
<evidence type="ECO:0000313" key="5">
    <source>
        <dbReference type="EMBL" id="MBR7781942.1"/>
    </source>
</evidence>
<comment type="caution">
    <text evidence="5">The sequence shown here is derived from an EMBL/GenBank/DDBJ whole genome shotgun (WGS) entry which is preliminary data.</text>
</comment>
<evidence type="ECO:0000313" key="6">
    <source>
        <dbReference type="Proteomes" id="UP000680067"/>
    </source>
</evidence>
<dbReference type="FunFam" id="3.30.70.270:FF:000001">
    <property type="entry name" value="Diguanylate cyclase domain protein"/>
    <property type="match status" value="1"/>
</dbReference>
<keyword evidence="1" id="KW-0472">Membrane</keyword>
<dbReference type="SUPFAM" id="SSF55073">
    <property type="entry name" value="Nucleotide cyclase"/>
    <property type="match status" value="1"/>
</dbReference>
<keyword evidence="1" id="KW-0812">Transmembrane</keyword>
<dbReference type="Gene3D" id="3.30.70.270">
    <property type="match status" value="1"/>
</dbReference>
<dbReference type="InterPro" id="IPR000014">
    <property type="entry name" value="PAS"/>
</dbReference>
<accession>A0A941DLX2</accession>
<dbReference type="Gene3D" id="6.10.340.10">
    <property type="match status" value="1"/>
</dbReference>
<dbReference type="PROSITE" id="PS50887">
    <property type="entry name" value="GGDEF"/>
    <property type="match status" value="1"/>
</dbReference>
<dbReference type="GO" id="GO:0007165">
    <property type="term" value="P:signal transduction"/>
    <property type="evidence" value="ECO:0007669"/>
    <property type="project" value="InterPro"/>
</dbReference>
<dbReference type="AlphaFoldDB" id="A0A941DLX2"/>
<keyword evidence="1" id="KW-1133">Transmembrane helix</keyword>
<dbReference type="PANTHER" id="PTHR46663">
    <property type="entry name" value="DIGUANYLATE CYCLASE DGCT-RELATED"/>
    <property type="match status" value="1"/>
</dbReference>
<evidence type="ECO:0000259" key="4">
    <source>
        <dbReference type="PROSITE" id="PS50887"/>
    </source>
</evidence>
<organism evidence="5 6">
    <name type="scientific">Undibacterium luofuense</name>
    <dbReference type="NCBI Taxonomy" id="2828733"/>
    <lineage>
        <taxon>Bacteria</taxon>
        <taxon>Pseudomonadati</taxon>
        <taxon>Pseudomonadota</taxon>
        <taxon>Betaproteobacteria</taxon>
        <taxon>Burkholderiales</taxon>
        <taxon>Oxalobacteraceae</taxon>
        <taxon>Undibacterium</taxon>
    </lineage>
</organism>
<feature type="domain" description="HAMP" evidence="3">
    <location>
        <begin position="179"/>
        <end position="233"/>
    </location>
</feature>
<name>A0A941DLX2_9BURK</name>
<feature type="domain" description="PAS" evidence="2">
    <location>
        <begin position="245"/>
        <end position="285"/>
    </location>
</feature>
<reference evidence="5" key="1">
    <citation type="submission" date="2021-04" db="EMBL/GenBank/DDBJ databases">
        <title>novel species isolated from subtropical streams in China.</title>
        <authorList>
            <person name="Lu H."/>
        </authorList>
    </citation>
    <scope>NUCLEOTIDE SEQUENCE</scope>
    <source>
        <strain evidence="5">LFS511W</strain>
    </source>
</reference>